<gene>
    <name evidence="2" type="ORF">CYMTET_38738</name>
</gene>
<dbReference type="EMBL" id="LGRX02025730">
    <property type="protein sequence ID" value="KAK3251946.1"/>
    <property type="molecule type" value="Genomic_DNA"/>
</dbReference>
<sequence length="1053" mass="120713">MGRLEDILAASKAEVRNSKHVVRVERLTAQAVVNEAKKDRDKMAKRLEVVENSSTAEHVREQKYELQKTTLLLRQTQSKLQRAAKAGWSLKGKLRQVAHRVTPSIVKQFVDKRLRRGKVVWSFTVMEESAKLRNLGLSATVIPKWSLVVAEFKTEAIVGLLDIEKCPIPEAWKEILASTLVFSVLFDTSVRFTKHLMPMRLAFFDFLEYKPVTPLLKITCVPDTSGETQALQVLREFDARGVASGCIHATTDNTNSMSGRGGKKGVGKGGAVHILEGVLKKRQSTSGEYPFIEQGISRGGCGAHIEHIKYTAFEQALCGQTPKDWDEKHVVTMLNKVWWFHHNKTHGQWQKLSYLYSNVFGIVLAAFRRCISTRWEYNVDAMANFDRRAAEIRICMFLFIIHCCVLSKNVGKHMLTAFKWSSCPVLRLQMKVMINLGAARYRRSLNWLKGQDPEVRITLPTGEKRCLPPGHRFHEMPDKTLEWQRQLIGDLAHMEANGDLLRHRPVVSGPVLVRFRRLMGLLVSRITVGHEYVQQLEYGYHAYCLSYTECFTVSPVLSWDWPLGHPVVLQSGLVWDERFEDIDYDPATFDPANLVGEPKVLIDIPSERGSLKESLRLVPEFTGLLSGVLKLAWVALPPKAFDDLFDGVMAGCRLSLQRHIKWYEEWQRLPHSIGRILLVETTGPAYARAFLNVFFKHRVHVHSEGHVPTLQQVLFQHYLTVDKRGAAKAKHLQPHLTGISAVPNTFRLRELLAHDPDFFEELVRYAYPSTEEDMVVGPLLEKWGCTFVYIHYVLTQQIEGDFSRVNHTAHKNMTMSTISAVNVGHGVNSIKVDPSKEVVKAARKAVNEAKPDMKCEADAMHLLEVEKFLAEEKEKTLARLEKARLREAAETANQVKEVCGKCFATKKRVVNKECIKEGGPYCAHCCATDGWGCIKCKKMICPTCTKRLVNKRNPLRLQCSRHRLQRNPLQLQCSRHRLQRNPVRLQCSRHRLQRNPLRLQCSRHRLQRNPVRLQCTWHRLQRNPLRLQCSRHRLQRNPLLQRRQQYSIHSWKT</sequence>
<evidence type="ECO:0000256" key="1">
    <source>
        <dbReference type="SAM" id="Coils"/>
    </source>
</evidence>
<protein>
    <submittedName>
        <fullName evidence="2">Uncharacterized protein</fullName>
    </submittedName>
</protein>
<dbReference type="Proteomes" id="UP001190700">
    <property type="component" value="Unassembled WGS sequence"/>
</dbReference>
<keyword evidence="1" id="KW-0175">Coiled coil</keyword>
<evidence type="ECO:0000313" key="2">
    <source>
        <dbReference type="EMBL" id="KAK3251946.1"/>
    </source>
</evidence>
<name>A0AAE0F4M9_9CHLO</name>
<comment type="caution">
    <text evidence="2">The sequence shown here is derived from an EMBL/GenBank/DDBJ whole genome shotgun (WGS) entry which is preliminary data.</text>
</comment>
<feature type="coiled-coil region" evidence="1">
    <location>
        <begin position="863"/>
        <end position="890"/>
    </location>
</feature>
<keyword evidence="3" id="KW-1185">Reference proteome</keyword>
<proteinExistence type="predicted"/>
<reference evidence="2 3" key="1">
    <citation type="journal article" date="2015" name="Genome Biol. Evol.">
        <title>Comparative Genomics of a Bacterivorous Green Alga Reveals Evolutionary Causalities and Consequences of Phago-Mixotrophic Mode of Nutrition.</title>
        <authorList>
            <person name="Burns J.A."/>
            <person name="Paasch A."/>
            <person name="Narechania A."/>
            <person name="Kim E."/>
        </authorList>
    </citation>
    <scope>NUCLEOTIDE SEQUENCE [LARGE SCALE GENOMIC DNA]</scope>
    <source>
        <strain evidence="2 3">PLY_AMNH</strain>
    </source>
</reference>
<evidence type="ECO:0000313" key="3">
    <source>
        <dbReference type="Proteomes" id="UP001190700"/>
    </source>
</evidence>
<accession>A0AAE0F4M9</accession>
<dbReference type="AlphaFoldDB" id="A0AAE0F4M9"/>
<organism evidence="2 3">
    <name type="scientific">Cymbomonas tetramitiformis</name>
    <dbReference type="NCBI Taxonomy" id="36881"/>
    <lineage>
        <taxon>Eukaryota</taxon>
        <taxon>Viridiplantae</taxon>
        <taxon>Chlorophyta</taxon>
        <taxon>Pyramimonadophyceae</taxon>
        <taxon>Pyramimonadales</taxon>
        <taxon>Pyramimonadaceae</taxon>
        <taxon>Cymbomonas</taxon>
    </lineage>
</organism>